<dbReference type="GO" id="GO:0005886">
    <property type="term" value="C:plasma membrane"/>
    <property type="evidence" value="ECO:0007669"/>
    <property type="project" value="InterPro"/>
</dbReference>
<evidence type="ECO:0008006" key="12">
    <source>
        <dbReference type="Google" id="ProtNLM"/>
    </source>
</evidence>
<dbReference type="AlphaFoldDB" id="A0A4Y9YQA9"/>
<feature type="transmembrane region" description="Helical" evidence="9">
    <location>
        <begin position="136"/>
        <end position="157"/>
    </location>
</feature>
<dbReference type="Proteomes" id="UP000298327">
    <property type="component" value="Unassembled WGS sequence"/>
</dbReference>
<evidence type="ECO:0000256" key="1">
    <source>
        <dbReference type="ARBA" id="ARBA00004127"/>
    </source>
</evidence>
<evidence type="ECO:0000256" key="5">
    <source>
        <dbReference type="ARBA" id="ARBA00022692"/>
    </source>
</evidence>
<organism evidence="10 11">
    <name type="scientific">Dentipellis fragilis</name>
    <dbReference type="NCBI Taxonomy" id="205917"/>
    <lineage>
        <taxon>Eukaryota</taxon>
        <taxon>Fungi</taxon>
        <taxon>Dikarya</taxon>
        <taxon>Basidiomycota</taxon>
        <taxon>Agaricomycotina</taxon>
        <taxon>Agaricomycetes</taxon>
        <taxon>Russulales</taxon>
        <taxon>Hericiaceae</taxon>
        <taxon>Dentipellis</taxon>
    </lineage>
</organism>
<feature type="transmembrane region" description="Helical" evidence="9">
    <location>
        <begin position="236"/>
        <end position="258"/>
    </location>
</feature>
<accession>A0A4Y9YQA9</accession>
<evidence type="ECO:0000256" key="2">
    <source>
        <dbReference type="ARBA" id="ARBA00010892"/>
    </source>
</evidence>
<feature type="region of interest" description="Disordered" evidence="8">
    <location>
        <begin position="493"/>
        <end position="518"/>
    </location>
</feature>
<keyword evidence="4" id="KW-0533">Nickel</keyword>
<evidence type="ECO:0000256" key="8">
    <source>
        <dbReference type="SAM" id="MobiDB-lite"/>
    </source>
</evidence>
<comment type="caution">
    <text evidence="10">The sequence shown here is derived from an EMBL/GenBank/DDBJ whole genome shotgun (WGS) entry which is preliminary data.</text>
</comment>
<gene>
    <name evidence="10" type="ORF">EVG20_g6106</name>
</gene>
<reference evidence="10 11" key="1">
    <citation type="submission" date="2019-02" db="EMBL/GenBank/DDBJ databases">
        <title>Genome sequencing of the rare red list fungi Dentipellis fragilis.</title>
        <authorList>
            <person name="Buettner E."/>
            <person name="Kellner H."/>
        </authorList>
    </citation>
    <scope>NUCLEOTIDE SEQUENCE [LARGE SCALE GENOMIC DNA]</scope>
    <source>
        <strain evidence="10 11">DSM 105465</strain>
    </source>
</reference>
<evidence type="ECO:0000256" key="9">
    <source>
        <dbReference type="SAM" id="Phobius"/>
    </source>
</evidence>
<comment type="subcellular location">
    <subcellularLocation>
        <location evidence="1">Endomembrane system</location>
        <topology evidence="1">Multi-pass membrane protein</topology>
    </subcellularLocation>
</comment>
<evidence type="ECO:0000256" key="7">
    <source>
        <dbReference type="ARBA" id="ARBA00023136"/>
    </source>
</evidence>
<dbReference type="PANTHER" id="PTHR31611:SF0">
    <property type="entry name" value="HIGH-AFFINITY NICKEL TRANSPORT PROTEIN NIC1"/>
    <property type="match status" value="1"/>
</dbReference>
<proteinExistence type="inferred from homology"/>
<keyword evidence="3" id="KW-0813">Transport</keyword>
<name>A0A4Y9YQA9_9AGAM</name>
<feature type="transmembrane region" description="Helical" evidence="9">
    <location>
        <begin position="21"/>
        <end position="43"/>
    </location>
</feature>
<dbReference type="Pfam" id="PF03824">
    <property type="entry name" value="NicO"/>
    <property type="match status" value="1"/>
</dbReference>
<evidence type="ECO:0000313" key="11">
    <source>
        <dbReference type="Proteomes" id="UP000298327"/>
    </source>
</evidence>
<dbReference type="InterPro" id="IPR004688">
    <property type="entry name" value="Ni/Co_transpt"/>
</dbReference>
<evidence type="ECO:0000313" key="10">
    <source>
        <dbReference type="EMBL" id="TFY63963.1"/>
    </source>
</evidence>
<dbReference type="GO" id="GO:0012505">
    <property type="term" value="C:endomembrane system"/>
    <property type="evidence" value="ECO:0007669"/>
    <property type="project" value="UniProtKB-SubCell"/>
</dbReference>
<dbReference type="STRING" id="205917.A0A4Y9YQA9"/>
<evidence type="ECO:0000256" key="3">
    <source>
        <dbReference type="ARBA" id="ARBA00022448"/>
    </source>
</evidence>
<feature type="transmembrane region" description="Helical" evidence="9">
    <location>
        <begin position="278"/>
        <end position="297"/>
    </location>
</feature>
<evidence type="ECO:0000256" key="4">
    <source>
        <dbReference type="ARBA" id="ARBA00022596"/>
    </source>
</evidence>
<protein>
    <recommendedName>
        <fullName evidence="12">Nickel/cobalt efflux system</fullName>
    </recommendedName>
</protein>
<feature type="transmembrane region" description="Helical" evidence="9">
    <location>
        <begin position="411"/>
        <end position="435"/>
    </location>
</feature>
<sequence length="554" mass="59421">MGSLQGWRSYRRRRLTIFGRSALLLSSELLANAVCWIVAGILFGRGADTQPILSLALLAWVRSVVLGLCTQADINLRVSQERGSEMLTVNDSQLLTQTTSGHSTIVIVVNVAIAISTDVADRIGGVGSVGGIVGSAVSATFLFIVGLANSIILYRILRKRRQNKRRRAAQLERGEEINADEDLLEDEGRYNQTIMMKIIGPIVKFVDRPWKVRNAIIFYQTNVPDSEIVVPQMYPVGVLFGFGFDTASSIALLAVSAIAKKGADGKGIPPADIVVLPLLFTAGMTLLDSVDSILMLYSYSGFPERSFAIFEAPSPLSPPLVEQAAEGIDATVSAIPKPSKPRAEQAEELQGLQADVEAPTAPNDAERGSLKSCSPPEDLAVLNREVNVKVVEVEEHAKKDARVKRNMMSGLSIVLTFMSILVAFSISLITVMGLIGDNCSQCQAAADAPDGGGLAGSWWRFWANANDNSGYIGAGIVGAFVFVIQKTDISPGQLPRVQSEGRAAGGGRGSDARPQRPFDARSLRLRRQGISVRVHRVFGVFLSDAAPDAGPPIP</sequence>
<keyword evidence="6 9" id="KW-1133">Transmembrane helix</keyword>
<dbReference type="InterPro" id="IPR011541">
    <property type="entry name" value="Ni/Co_transpt_high_affinity"/>
</dbReference>
<keyword evidence="7 9" id="KW-0472">Membrane</keyword>
<dbReference type="OrthoDB" id="5197598at2759"/>
<dbReference type="PANTHER" id="PTHR31611">
    <property type="entry name" value="HIGH-AFFINITY NICKEL TRANSPORT PROTEIN NIC1"/>
    <property type="match status" value="1"/>
</dbReference>
<keyword evidence="11" id="KW-1185">Reference proteome</keyword>
<evidence type="ECO:0000256" key="6">
    <source>
        <dbReference type="ARBA" id="ARBA00022989"/>
    </source>
</evidence>
<keyword evidence="5 9" id="KW-0812">Transmembrane</keyword>
<dbReference type="GO" id="GO:0015099">
    <property type="term" value="F:nickel cation transmembrane transporter activity"/>
    <property type="evidence" value="ECO:0007669"/>
    <property type="project" value="InterPro"/>
</dbReference>
<dbReference type="EMBL" id="SEOQ01000391">
    <property type="protein sequence ID" value="TFY63963.1"/>
    <property type="molecule type" value="Genomic_DNA"/>
</dbReference>
<comment type="similarity">
    <text evidence="2">Belongs to the NiCoT transporter (TC 2.A.52) family.</text>
</comment>
<feature type="region of interest" description="Disordered" evidence="8">
    <location>
        <begin position="333"/>
        <end position="376"/>
    </location>
</feature>